<name>J7S659_9APHY</name>
<dbReference type="HOGENOM" id="CLU_2145904_0_0_1"/>
<dbReference type="RefSeq" id="XP_012176945.1">
    <property type="nucleotide sequence ID" value="XM_012321555.1"/>
</dbReference>
<sequence>MFFGMTNSLTIFQAMIDGIFADLLLEGWLVIYIDNILIYSTNSMRLKLPPLGMTAIPRHKNAFEQSPPFDIFEVLRSHNNLIGIFWWQLYSGGSTLKTKPHHPEIETYDTGL</sequence>
<reference evidence="2 3" key="1">
    <citation type="journal article" date="2012" name="Appl. Environ. Microbiol.">
        <title>Short-read sequencing for genomic analysis of the brown rot fungus Fibroporia radiculosa.</title>
        <authorList>
            <person name="Tang J.D."/>
            <person name="Perkins A.D."/>
            <person name="Sonstegard T.S."/>
            <person name="Schroeder S.G."/>
            <person name="Burgess S.C."/>
            <person name="Diehl S.V."/>
        </authorList>
    </citation>
    <scope>NUCLEOTIDE SEQUENCE [LARGE SCALE GENOMIC DNA]</scope>
    <source>
        <strain evidence="2 3">TFFH 294</strain>
    </source>
</reference>
<dbReference type="InParanoid" id="J7S659"/>
<dbReference type="SUPFAM" id="SSF56672">
    <property type="entry name" value="DNA/RNA polymerases"/>
    <property type="match status" value="1"/>
</dbReference>
<evidence type="ECO:0008006" key="4">
    <source>
        <dbReference type="Google" id="ProtNLM"/>
    </source>
</evidence>
<dbReference type="Proteomes" id="UP000006352">
    <property type="component" value="Unassembled WGS sequence"/>
</dbReference>
<keyword evidence="1" id="KW-0472">Membrane</keyword>
<protein>
    <recommendedName>
        <fullName evidence="4">Reverse transcriptase domain-containing protein</fullName>
    </recommendedName>
</protein>
<dbReference type="GeneID" id="24101824"/>
<accession>J7S659</accession>
<dbReference type="Gene3D" id="3.30.70.270">
    <property type="match status" value="1"/>
</dbReference>
<dbReference type="EMBL" id="HE797570">
    <property type="protein sequence ID" value="CCM06924.1"/>
    <property type="molecule type" value="Genomic_DNA"/>
</dbReference>
<keyword evidence="1" id="KW-1133">Transmembrane helix</keyword>
<keyword evidence="3" id="KW-1185">Reference proteome</keyword>
<evidence type="ECO:0000313" key="3">
    <source>
        <dbReference type="Proteomes" id="UP000006352"/>
    </source>
</evidence>
<evidence type="ECO:0000256" key="1">
    <source>
        <dbReference type="SAM" id="Phobius"/>
    </source>
</evidence>
<organism evidence="2 3">
    <name type="scientific">Fibroporia radiculosa</name>
    <dbReference type="NCBI Taxonomy" id="599839"/>
    <lineage>
        <taxon>Eukaryota</taxon>
        <taxon>Fungi</taxon>
        <taxon>Dikarya</taxon>
        <taxon>Basidiomycota</taxon>
        <taxon>Agaricomycotina</taxon>
        <taxon>Agaricomycetes</taxon>
        <taxon>Polyporales</taxon>
        <taxon>Fibroporiaceae</taxon>
        <taxon>Fibroporia</taxon>
    </lineage>
</organism>
<gene>
    <name evidence="2" type="ORF">FIBRA_09236</name>
</gene>
<dbReference type="InterPro" id="IPR043128">
    <property type="entry name" value="Rev_trsase/Diguanyl_cyclase"/>
</dbReference>
<dbReference type="AlphaFoldDB" id="J7S659"/>
<evidence type="ECO:0000313" key="2">
    <source>
        <dbReference type="EMBL" id="CCM06924.1"/>
    </source>
</evidence>
<dbReference type="OrthoDB" id="3250101at2759"/>
<proteinExistence type="predicted"/>
<feature type="transmembrane region" description="Helical" evidence="1">
    <location>
        <begin position="20"/>
        <end position="39"/>
    </location>
</feature>
<dbReference type="InterPro" id="IPR043502">
    <property type="entry name" value="DNA/RNA_pol_sf"/>
</dbReference>
<keyword evidence="1" id="KW-0812">Transmembrane</keyword>